<dbReference type="GO" id="GO:0046872">
    <property type="term" value="F:metal ion binding"/>
    <property type="evidence" value="ECO:0007669"/>
    <property type="project" value="UniProtKB-KW"/>
</dbReference>
<evidence type="ECO:0000259" key="8">
    <source>
        <dbReference type="Pfam" id="PF13359"/>
    </source>
</evidence>
<keyword evidence="10" id="KW-1185">Reference proteome</keyword>
<name>A0AAW2DZG0_9ROSI</name>
<evidence type="ECO:0000256" key="7">
    <source>
        <dbReference type="ARBA" id="ARBA00023242"/>
    </source>
</evidence>
<dbReference type="InterPro" id="IPR027806">
    <property type="entry name" value="HARBI1_dom"/>
</dbReference>
<dbReference type="Pfam" id="PF13359">
    <property type="entry name" value="DDE_Tnp_4"/>
    <property type="match status" value="1"/>
</dbReference>
<protein>
    <recommendedName>
        <fullName evidence="8">DDE Tnp4 domain-containing protein</fullName>
    </recommendedName>
</protein>
<evidence type="ECO:0000256" key="3">
    <source>
        <dbReference type="ARBA" id="ARBA00006958"/>
    </source>
</evidence>
<dbReference type="PANTHER" id="PTHR22930:SF228">
    <property type="entry name" value="PROTEIN ALP1-LIKE"/>
    <property type="match status" value="1"/>
</dbReference>
<keyword evidence="4" id="KW-0540">Nuclease</keyword>
<comment type="similarity">
    <text evidence="3">Belongs to the HARBI1 family.</text>
</comment>
<comment type="cofactor">
    <cofactor evidence="1">
        <name>a divalent metal cation</name>
        <dbReference type="ChEBI" id="CHEBI:60240"/>
    </cofactor>
</comment>
<keyword evidence="7" id="KW-0539">Nucleus</keyword>
<dbReference type="GO" id="GO:0016787">
    <property type="term" value="F:hydrolase activity"/>
    <property type="evidence" value="ECO:0007669"/>
    <property type="project" value="UniProtKB-KW"/>
</dbReference>
<proteinExistence type="inferred from homology"/>
<dbReference type="Proteomes" id="UP001459277">
    <property type="component" value="Unassembled WGS sequence"/>
</dbReference>
<keyword evidence="6" id="KW-0378">Hydrolase</keyword>
<dbReference type="GO" id="GO:0004518">
    <property type="term" value="F:nuclease activity"/>
    <property type="evidence" value="ECO:0007669"/>
    <property type="project" value="UniProtKB-KW"/>
</dbReference>
<evidence type="ECO:0000313" key="9">
    <source>
        <dbReference type="EMBL" id="KAL0016125.1"/>
    </source>
</evidence>
<evidence type="ECO:0000313" key="10">
    <source>
        <dbReference type="Proteomes" id="UP001459277"/>
    </source>
</evidence>
<organism evidence="9 10">
    <name type="scientific">Lithocarpus litseifolius</name>
    <dbReference type="NCBI Taxonomy" id="425828"/>
    <lineage>
        <taxon>Eukaryota</taxon>
        <taxon>Viridiplantae</taxon>
        <taxon>Streptophyta</taxon>
        <taxon>Embryophyta</taxon>
        <taxon>Tracheophyta</taxon>
        <taxon>Spermatophyta</taxon>
        <taxon>Magnoliopsida</taxon>
        <taxon>eudicotyledons</taxon>
        <taxon>Gunneridae</taxon>
        <taxon>Pentapetalae</taxon>
        <taxon>rosids</taxon>
        <taxon>fabids</taxon>
        <taxon>Fagales</taxon>
        <taxon>Fagaceae</taxon>
        <taxon>Lithocarpus</taxon>
    </lineage>
</organism>
<evidence type="ECO:0000256" key="4">
    <source>
        <dbReference type="ARBA" id="ARBA00022722"/>
    </source>
</evidence>
<evidence type="ECO:0000256" key="2">
    <source>
        <dbReference type="ARBA" id="ARBA00004123"/>
    </source>
</evidence>
<comment type="subcellular location">
    <subcellularLocation>
        <location evidence="2">Nucleus</location>
    </subcellularLocation>
</comment>
<dbReference type="PANTHER" id="PTHR22930">
    <property type="match status" value="1"/>
</dbReference>
<evidence type="ECO:0000256" key="1">
    <source>
        <dbReference type="ARBA" id="ARBA00001968"/>
    </source>
</evidence>
<evidence type="ECO:0000256" key="5">
    <source>
        <dbReference type="ARBA" id="ARBA00022723"/>
    </source>
</evidence>
<feature type="domain" description="DDE Tnp4" evidence="8">
    <location>
        <begin position="82"/>
        <end position="172"/>
    </location>
</feature>
<reference evidence="9 10" key="1">
    <citation type="submission" date="2024-01" db="EMBL/GenBank/DDBJ databases">
        <title>A telomere-to-telomere, gap-free genome of sweet tea (Lithocarpus litseifolius).</title>
        <authorList>
            <person name="Zhou J."/>
        </authorList>
    </citation>
    <scope>NUCLEOTIDE SEQUENCE [LARGE SCALE GENOMIC DNA]</scope>
    <source>
        <strain evidence="9">Zhou-2022a</strain>
        <tissue evidence="9">Leaf</tissue>
    </source>
</reference>
<dbReference type="InterPro" id="IPR045249">
    <property type="entry name" value="HARBI1-like"/>
</dbReference>
<dbReference type="AlphaFoldDB" id="A0AAW2DZG0"/>
<accession>A0AAW2DZG0</accession>
<evidence type="ECO:0000256" key="6">
    <source>
        <dbReference type="ARBA" id="ARBA00022801"/>
    </source>
</evidence>
<sequence>MNVEPNYYSSSSFSDEEEDNDMFFPLIFVENKNNYIPKEPQRISMLTGDALIKEILYGNPRTCYELFRMDRPTFTSICAIVGTYISAWAPTSKLVSYRNRKATITHNIMCACDFDMKFTFVYTGWKGTANDSRVFLDALQRPENNFPWPQSGGYYLVDSGYPCTLGFLPPYRTERYHLQDFRGGDYPEGEGGDNLGEPSHTVDLTDQAAKAMVAYRDQISGLMLANNRHH</sequence>
<comment type="caution">
    <text evidence="9">The sequence shown here is derived from an EMBL/GenBank/DDBJ whole genome shotgun (WGS) entry which is preliminary data.</text>
</comment>
<dbReference type="GO" id="GO:0005634">
    <property type="term" value="C:nucleus"/>
    <property type="evidence" value="ECO:0007669"/>
    <property type="project" value="UniProtKB-SubCell"/>
</dbReference>
<dbReference type="EMBL" id="JAZDWU010000001">
    <property type="protein sequence ID" value="KAL0016125.1"/>
    <property type="molecule type" value="Genomic_DNA"/>
</dbReference>
<keyword evidence="5" id="KW-0479">Metal-binding</keyword>
<gene>
    <name evidence="9" type="ORF">SO802_003194</name>
</gene>